<dbReference type="EMBL" id="BKCJ011191793">
    <property type="protein sequence ID" value="GFD01518.1"/>
    <property type="molecule type" value="Genomic_DNA"/>
</dbReference>
<comment type="caution">
    <text evidence="1">The sequence shown here is derived from an EMBL/GenBank/DDBJ whole genome shotgun (WGS) entry which is preliminary data.</text>
</comment>
<reference evidence="1" key="1">
    <citation type="journal article" date="2019" name="Sci. Rep.">
        <title>Draft genome of Tanacetum cinerariifolium, the natural source of mosquito coil.</title>
        <authorList>
            <person name="Yamashiro T."/>
            <person name="Shiraishi A."/>
            <person name="Satake H."/>
            <person name="Nakayama K."/>
        </authorList>
    </citation>
    <scope>NUCLEOTIDE SEQUENCE</scope>
</reference>
<protein>
    <recommendedName>
        <fullName evidence="2">Reverse transcriptase domain-containing protein</fullName>
    </recommendedName>
</protein>
<sequence length="205" mass="23236">DYEEHSIQHKEYLKNSSNAIATVLPTEEPEYSLSMGYEHLSTIPETESDEVIKSSVKNLVPIPSEYEVTSDDESECDVPVKYEVTSGDDESLSDEDVPMENFKIYSNPLFYDEEIISTKIDPHYEFSGELDHINPILLGIKEADFDLVEEIHLVENLLYDNSSPRPLKELNVKIDDTIVESLSPSLIPVEDSDSLMDEIDLFLAT</sequence>
<dbReference type="AlphaFoldDB" id="A0A699SWV1"/>
<evidence type="ECO:0008006" key="2">
    <source>
        <dbReference type="Google" id="ProtNLM"/>
    </source>
</evidence>
<feature type="non-terminal residue" evidence="1">
    <location>
        <position position="205"/>
    </location>
</feature>
<name>A0A699SWV1_TANCI</name>
<evidence type="ECO:0000313" key="1">
    <source>
        <dbReference type="EMBL" id="GFD01518.1"/>
    </source>
</evidence>
<proteinExistence type="predicted"/>
<organism evidence="1">
    <name type="scientific">Tanacetum cinerariifolium</name>
    <name type="common">Dalmatian daisy</name>
    <name type="synonym">Chrysanthemum cinerariifolium</name>
    <dbReference type="NCBI Taxonomy" id="118510"/>
    <lineage>
        <taxon>Eukaryota</taxon>
        <taxon>Viridiplantae</taxon>
        <taxon>Streptophyta</taxon>
        <taxon>Embryophyta</taxon>
        <taxon>Tracheophyta</taxon>
        <taxon>Spermatophyta</taxon>
        <taxon>Magnoliopsida</taxon>
        <taxon>eudicotyledons</taxon>
        <taxon>Gunneridae</taxon>
        <taxon>Pentapetalae</taxon>
        <taxon>asterids</taxon>
        <taxon>campanulids</taxon>
        <taxon>Asterales</taxon>
        <taxon>Asteraceae</taxon>
        <taxon>Asteroideae</taxon>
        <taxon>Anthemideae</taxon>
        <taxon>Anthemidinae</taxon>
        <taxon>Tanacetum</taxon>
    </lineage>
</organism>
<gene>
    <name evidence="1" type="ORF">Tci_873487</name>
</gene>
<accession>A0A699SWV1</accession>
<feature type="non-terminal residue" evidence="1">
    <location>
        <position position="1"/>
    </location>
</feature>